<accession>A0ABD5U2E5</accession>
<keyword evidence="3" id="KW-1185">Reference proteome</keyword>
<dbReference type="EMBL" id="JBHSXH010000009">
    <property type="protein sequence ID" value="MFC6824927.1"/>
    <property type="molecule type" value="Genomic_DNA"/>
</dbReference>
<name>A0ABD5U2E5_9EURY</name>
<dbReference type="AlphaFoldDB" id="A0ABD5U2E5"/>
<dbReference type="Proteomes" id="UP001596408">
    <property type="component" value="Unassembled WGS sequence"/>
</dbReference>
<protein>
    <submittedName>
        <fullName evidence="2">Uncharacterized protein</fullName>
    </submittedName>
</protein>
<reference evidence="2 3" key="1">
    <citation type="journal article" date="2019" name="Int. J. Syst. Evol. Microbiol.">
        <title>The Global Catalogue of Microorganisms (GCM) 10K type strain sequencing project: providing services to taxonomists for standard genome sequencing and annotation.</title>
        <authorList>
            <consortium name="The Broad Institute Genomics Platform"/>
            <consortium name="The Broad Institute Genome Sequencing Center for Infectious Disease"/>
            <person name="Wu L."/>
            <person name="Ma J."/>
        </authorList>
    </citation>
    <scope>NUCLEOTIDE SEQUENCE [LARGE SCALE GENOMIC DNA]</scope>
    <source>
        <strain evidence="2 3">YIM 94188</strain>
    </source>
</reference>
<evidence type="ECO:0000313" key="3">
    <source>
        <dbReference type="Proteomes" id="UP001596408"/>
    </source>
</evidence>
<evidence type="ECO:0000313" key="2">
    <source>
        <dbReference type="EMBL" id="MFC6824927.1"/>
    </source>
</evidence>
<dbReference type="RefSeq" id="WP_379694503.1">
    <property type="nucleotide sequence ID" value="NZ_JBHSXH010000009.1"/>
</dbReference>
<sequence length="167" mass="16845">MTTDDGTADALRAVRDAAAERAVLDGDDARRYLALAGTVERVREDRSSSPGGTLAAALACTLAVARLSDLPPTAFGGDDGSGSATRLAESDDGTETGTGDAAASPPSPPSPGSAVPASPWSTATSTRELVADGAVVAVRRFDADTDTVAARAGLSRADLESRLERES</sequence>
<comment type="caution">
    <text evidence="2">The sequence shown here is derived from an EMBL/GenBank/DDBJ whole genome shotgun (WGS) entry which is preliminary data.</text>
</comment>
<evidence type="ECO:0000256" key="1">
    <source>
        <dbReference type="SAM" id="MobiDB-lite"/>
    </source>
</evidence>
<proteinExistence type="predicted"/>
<feature type="region of interest" description="Disordered" evidence="1">
    <location>
        <begin position="70"/>
        <end position="125"/>
    </location>
</feature>
<gene>
    <name evidence="2" type="ORF">ACFQEV_07960</name>
</gene>
<organism evidence="2 3">
    <name type="scientific">Halopelagius fulvigenes</name>
    <dbReference type="NCBI Taxonomy" id="1198324"/>
    <lineage>
        <taxon>Archaea</taxon>
        <taxon>Methanobacteriati</taxon>
        <taxon>Methanobacteriota</taxon>
        <taxon>Stenosarchaea group</taxon>
        <taxon>Halobacteria</taxon>
        <taxon>Halobacteriales</taxon>
        <taxon>Haloferacaceae</taxon>
    </lineage>
</organism>